<accession>A0A5E7J049</accession>
<protein>
    <submittedName>
        <fullName evidence="1">Uncharacterized protein</fullName>
    </submittedName>
</protein>
<reference evidence="1 2" key="1">
    <citation type="submission" date="2019-09" db="EMBL/GenBank/DDBJ databases">
        <authorList>
            <person name="Chandra G."/>
            <person name="Truman W A."/>
        </authorList>
    </citation>
    <scope>NUCLEOTIDE SEQUENCE [LARGE SCALE GENOMIC DNA]</scope>
    <source>
        <strain evidence="1">PS854</strain>
    </source>
</reference>
<evidence type="ECO:0000313" key="2">
    <source>
        <dbReference type="Proteomes" id="UP000327111"/>
    </source>
</evidence>
<dbReference type="EMBL" id="CABVIF010000002">
    <property type="protein sequence ID" value="VVO76713.1"/>
    <property type="molecule type" value="Genomic_DNA"/>
</dbReference>
<evidence type="ECO:0000313" key="1">
    <source>
        <dbReference type="EMBL" id="VVO76713.1"/>
    </source>
</evidence>
<dbReference type="AlphaFoldDB" id="A0A5E7J049"/>
<gene>
    <name evidence="1" type="ORF">PS854_01584</name>
</gene>
<dbReference type="RefSeq" id="WP_150733016.1">
    <property type="nucleotide sequence ID" value="NZ_CABVIF010000002.1"/>
</dbReference>
<dbReference type="Proteomes" id="UP000327111">
    <property type="component" value="Unassembled WGS sequence"/>
</dbReference>
<sequence>MSAATTGSWLPYEIAEEFHWLSCAEESYEASIATMDASVIKLTLDDFVQCYTQAQAAQVTRCLFEAIGVAQTVRPCLCSSGEDALRKNSYENAFDHFVQDPRPQNETFPDRPNVMTPLNRPGYLYIAGGKYSDPQPHNEFTEDDEAIYEMVVACETGDSFEMRFGMFSMRFNAEQALWLWFHMSLAANSLGQHRWVGTNSKRVD</sequence>
<organism evidence="1 2">
    <name type="scientific">Pseudomonas fluorescens</name>
    <dbReference type="NCBI Taxonomy" id="294"/>
    <lineage>
        <taxon>Bacteria</taxon>
        <taxon>Pseudomonadati</taxon>
        <taxon>Pseudomonadota</taxon>
        <taxon>Gammaproteobacteria</taxon>
        <taxon>Pseudomonadales</taxon>
        <taxon>Pseudomonadaceae</taxon>
        <taxon>Pseudomonas</taxon>
    </lineage>
</organism>
<proteinExistence type="predicted"/>
<name>A0A5E7J049_PSEFL</name>